<protein>
    <recommendedName>
        <fullName evidence="15">EXPERA domain-containing protein</fullName>
    </recommendedName>
</protein>
<feature type="transmembrane region" description="Helical" evidence="14">
    <location>
        <begin position="178"/>
        <end position="201"/>
    </location>
</feature>
<dbReference type="AlphaFoldDB" id="A0AAV2HDW0"/>
<dbReference type="GO" id="GO:0016020">
    <property type="term" value="C:membrane"/>
    <property type="evidence" value="ECO:0007669"/>
    <property type="project" value="UniProtKB-SubCell"/>
</dbReference>
<keyword evidence="12" id="KW-0413">Isomerase</keyword>
<feature type="transmembrane region" description="Helical" evidence="14">
    <location>
        <begin position="112"/>
        <end position="136"/>
    </location>
</feature>
<evidence type="ECO:0000256" key="11">
    <source>
        <dbReference type="ARBA" id="ARBA00023221"/>
    </source>
</evidence>
<evidence type="ECO:0000256" key="3">
    <source>
        <dbReference type="ARBA" id="ARBA00022516"/>
    </source>
</evidence>
<reference evidence="16 17" key="1">
    <citation type="submission" date="2024-04" db="EMBL/GenBank/DDBJ databases">
        <authorList>
            <consortium name="Genoscope - CEA"/>
            <person name="William W."/>
        </authorList>
    </citation>
    <scope>NUCLEOTIDE SEQUENCE [LARGE SCALE GENOMIC DNA]</scope>
</reference>
<feature type="transmembrane region" description="Helical" evidence="14">
    <location>
        <begin position="148"/>
        <end position="166"/>
    </location>
</feature>
<evidence type="ECO:0000313" key="16">
    <source>
        <dbReference type="EMBL" id="CAL1531822.1"/>
    </source>
</evidence>
<dbReference type="PROSITE" id="PS51751">
    <property type="entry name" value="EXPERA"/>
    <property type="match status" value="1"/>
</dbReference>
<evidence type="ECO:0000256" key="2">
    <source>
        <dbReference type="ARBA" id="ARBA00008337"/>
    </source>
</evidence>
<comment type="caution">
    <text evidence="16">The sequence shown here is derived from an EMBL/GenBank/DDBJ whole genome shotgun (WGS) entry which is preliminary data.</text>
</comment>
<evidence type="ECO:0000256" key="7">
    <source>
        <dbReference type="ARBA" id="ARBA00023011"/>
    </source>
</evidence>
<dbReference type="GO" id="GO:0016126">
    <property type="term" value="P:sterol biosynthetic process"/>
    <property type="evidence" value="ECO:0007669"/>
    <property type="project" value="UniProtKB-KW"/>
</dbReference>
<keyword evidence="17" id="KW-1185">Reference proteome</keyword>
<dbReference type="GO" id="GO:0004769">
    <property type="term" value="F:steroid Delta-isomerase activity"/>
    <property type="evidence" value="ECO:0007669"/>
    <property type="project" value="TreeGrafter"/>
</dbReference>
<dbReference type="GO" id="GO:0005783">
    <property type="term" value="C:endoplasmic reticulum"/>
    <property type="evidence" value="ECO:0007669"/>
    <property type="project" value="TreeGrafter"/>
</dbReference>
<dbReference type="GO" id="GO:0000247">
    <property type="term" value="F:C-8 sterol isomerase activity"/>
    <property type="evidence" value="ECO:0007669"/>
    <property type="project" value="TreeGrafter"/>
</dbReference>
<accession>A0AAV2HDW0</accession>
<evidence type="ECO:0000313" key="17">
    <source>
        <dbReference type="Proteomes" id="UP001497497"/>
    </source>
</evidence>
<keyword evidence="3" id="KW-0444">Lipid biosynthesis</keyword>
<dbReference type="Proteomes" id="UP001497497">
    <property type="component" value="Unassembled WGS sequence"/>
</dbReference>
<proteinExistence type="inferred from homology"/>
<keyword evidence="9 13" id="KW-0472">Membrane</keyword>
<evidence type="ECO:0000256" key="10">
    <source>
        <dbReference type="ARBA" id="ARBA00023166"/>
    </source>
</evidence>
<evidence type="ECO:0000256" key="13">
    <source>
        <dbReference type="PROSITE-ProRule" id="PRU01087"/>
    </source>
</evidence>
<sequence length="236" mass="26974">MAAVNHPYLPRSLKLPHFIQNTRSTAEILTILSISSGIIVIIAWILSGRRQEPFCWKRRLVLVWFMLCGFIHLVLEGYFAAYHAVLAGHSSVLGEMWKEYSLCDSRYIGSDAFVVCMETITAVIDGPLAFVTFAAFMTGNNYRYALQLILSLCQLYGDVLYFGTAYKEGFVHGPTDSPLYFCFYFCFLNAIWIVVPILLIIDSVKHIANCQRVSDFYVDEYNRKFALTNSNHHKIH</sequence>
<keyword evidence="8" id="KW-0443">Lipid metabolism</keyword>
<dbReference type="PANTHER" id="PTHR14207:SF0">
    <property type="entry name" value="3-BETA-HYDROXYSTEROID-DELTA(8),DELTA(7)-ISOMERASE"/>
    <property type="match status" value="1"/>
</dbReference>
<feature type="transmembrane region" description="Helical" evidence="14">
    <location>
        <begin position="28"/>
        <end position="48"/>
    </location>
</feature>
<keyword evidence="4 13" id="KW-0812">Transmembrane</keyword>
<keyword evidence="10" id="KW-1207">Sterol metabolism</keyword>
<evidence type="ECO:0000256" key="1">
    <source>
        <dbReference type="ARBA" id="ARBA00004141"/>
    </source>
</evidence>
<keyword evidence="7" id="KW-0756">Sterol biosynthesis</keyword>
<dbReference type="PANTHER" id="PTHR14207">
    <property type="entry name" value="STEROL ISOMERASE"/>
    <property type="match status" value="1"/>
</dbReference>
<gene>
    <name evidence="16" type="ORF">GSLYS_00005917001</name>
</gene>
<keyword evidence="6 13" id="KW-1133">Transmembrane helix</keyword>
<keyword evidence="11" id="KW-0753">Steroid metabolism</keyword>
<dbReference type="InterPro" id="IPR033118">
    <property type="entry name" value="EXPERA"/>
</dbReference>
<comment type="subcellular location">
    <subcellularLocation>
        <location evidence="1">Membrane</location>
        <topology evidence="1">Multi-pass membrane protein</topology>
    </subcellularLocation>
</comment>
<name>A0AAV2HDW0_LYMST</name>
<evidence type="ECO:0000256" key="12">
    <source>
        <dbReference type="ARBA" id="ARBA00023235"/>
    </source>
</evidence>
<dbReference type="GO" id="GO:0047750">
    <property type="term" value="F:cholestenol delta-isomerase activity"/>
    <property type="evidence" value="ECO:0007669"/>
    <property type="project" value="InterPro"/>
</dbReference>
<evidence type="ECO:0000256" key="6">
    <source>
        <dbReference type="ARBA" id="ARBA00022989"/>
    </source>
</evidence>
<organism evidence="16 17">
    <name type="scientific">Lymnaea stagnalis</name>
    <name type="common">Great pond snail</name>
    <name type="synonym">Helix stagnalis</name>
    <dbReference type="NCBI Taxonomy" id="6523"/>
    <lineage>
        <taxon>Eukaryota</taxon>
        <taxon>Metazoa</taxon>
        <taxon>Spiralia</taxon>
        <taxon>Lophotrochozoa</taxon>
        <taxon>Mollusca</taxon>
        <taxon>Gastropoda</taxon>
        <taxon>Heterobranchia</taxon>
        <taxon>Euthyneura</taxon>
        <taxon>Panpulmonata</taxon>
        <taxon>Hygrophila</taxon>
        <taxon>Lymnaeoidea</taxon>
        <taxon>Lymnaeidae</taxon>
        <taxon>Lymnaea</taxon>
    </lineage>
</organism>
<feature type="domain" description="EXPERA" evidence="15">
    <location>
        <begin position="57"/>
        <end position="200"/>
    </location>
</feature>
<comment type="similarity">
    <text evidence="2">Belongs to the EBP family.</text>
</comment>
<evidence type="ECO:0000256" key="5">
    <source>
        <dbReference type="ARBA" id="ARBA00022955"/>
    </source>
</evidence>
<keyword evidence="5" id="KW-0752">Steroid biosynthesis</keyword>
<dbReference type="EMBL" id="CAXITT010000098">
    <property type="protein sequence ID" value="CAL1531822.1"/>
    <property type="molecule type" value="Genomic_DNA"/>
</dbReference>
<dbReference type="Pfam" id="PF05241">
    <property type="entry name" value="EBP"/>
    <property type="match status" value="1"/>
</dbReference>
<dbReference type="InterPro" id="IPR007905">
    <property type="entry name" value="EBP"/>
</dbReference>
<feature type="transmembrane region" description="Helical" evidence="14">
    <location>
        <begin position="60"/>
        <end position="81"/>
    </location>
</feature>
<evidence type="ECO:0000256" key="9">
    <source>
        <dbReference type="ARBA" id="ARBA00023136"/>
    </source>
</evidence>
<evidence type="ECO:0000256" key="14">
    <source>
        <dbReference type="SAM" id="Phobius"/>
    </source>
</evidence>
<evidence type="ECO:0000256" key="4">
    <source>
        <dbReference type="ARBA" id="ARBA00022692"/>
    </source>
</evidence>
<evidence type="ECO:0000256" key="8">
    <source>
        <dbReference type="ARBA" id="ARBA00023098"/>
    </source>
</evidence>
<evidence type="ECO:0000259" key="15">
    <source>
        <dbReference type="PROSITE" id="PS51751"/>
    </source>
</evidence>